<dbReference type="InterPro" id="IPR004332">
    <property type="entry name" value="Transposase_MuDR"/>
</dbReference>
<evidence type="ECO:0000256" key="4">
    <source>
        <dbReference type="ARBA" id="ARBA00022833"/>
    </source>
</evidence>
<dbReference type="SMART" id="SM00575">
    <property type="entry name" value="ZnF_PMZ"/>
    <property type="match status" value="1"/>
</dbReference>
<feature type="compositionally biased region" description="Basic residues" evidence="8">
    <location>
        <begin position="808"/>
        <end position="823"/>
    </location>
</feature>
<dbReference type="GO" id="GO:0006313">
    <property type="term" value="P:DNA transposition"/>
    <property type="evidence" value="ECO:0007669"/>
    <property type="project" value="InterPro"/>
</dbReference>
<dbReference type="PANTHER" id="PTHR31973:SF187">
    <property type="entry name" value="MUTATOR TRANSPOSASE MUDRA PROTEIN"/>
    <property type="match status" value="1"/>
</dbReference>
<keyword evidence="11" id="KW-1185">Reference proteome</keyword>
<dbReference type="GO" id="GO:0003677">
    <property type="term" value="F:DNA binding"/>
    <property type="evidence" value="ECO:0007669"/>
    <property type="project" value="UniProtKB-KW"/>
</dbReference>
<dbReference type="InterPro" id="IPR001207">
    <property type="entry name" value="Transposase_mutator"/>
</dbReference>
<evidence type="ECO:0000256" key="6">
    <source>
        <dbReference type="ARBA" id="ARBA00023172"/>
    </source>
</evidence>
<feature type="compositionally biased region" description="Polar residues" evidence="8">
    <location>
        <begin position="745"/>
        <end position="770"/>
    </location>
</feature>
<dbReference type="Pfam" id="PF04434">
    <property type="entry name" value="SWIM"/>
    <property type="match status" value="1"/>
</dbReference>
<dbReference type="PROSITE" id="PS50966">
    <property type="entry name" value="ZF_SWIM"/>
    <property type="match status" value="1"/>
</dbReference>
<keyword evidence="4" id="KW-0862">Zinc</keyword>
<feature type="region of interest" description="Disordered" evidence="8">
    <location>
        <begin position="133"/>
        <end position="163"/>
    </location>
</feature>
<comment type="caution">
    <text evidence="10">The sequence shown here is derived from an EMBL/GenBank/DDBJ whole genome shotgun (WGS) entry which is preliminary data.</text>
</comment>
<dbReference type="InterPro" id="IPR007527">
    <property type="entry name" value="Znf_SWIM"/>
</dbReference>
<dbReference type="InterPro" id="IPR006564">
    <property type="entry name" value="Znf_PMZ"/>
</dbReference>
<keyword evidence="2" id="KW-0479">Metal-binding</keyword>
<feature type="compositionally biased region" description="Low complexity" evidence="8">
    <location>
        <begin position="779"/>
        <end position="794"/>
    </location>
</feature>
<dbReference type="GO" id="GO:0004803">
    <property type="term" value="F:transposase activity"/>
    <property type="evidence" value="ECO:0007669"/>
    <property type="project" value="InterPro"/>
</dbReference>
<evidence type="ECO:0000256" key="3">
    <source>
        <dbReference type="ARBA" id="ARBA00022771"/>
    </source>
</evidence>
<evidence type="ECO:0000256" key="5">
    <source>
        <dbReference type="ARBA" id="ARBA00023125"/>
    </source>
</evidence>
<dbReference type="FunFam" id="3.30.160.190:FF:000002">
    <property type="entry name" value="NADH dehydrogenase [ubiquinone] iron-sulfur protein 4"/>
    <property type="match status" value="1"/>
</dbReference>
<feature type="region of interest" description="Disordered" evidence="8">
    <location>
        <begin position="673"/>
        <end position="852"/>
    </location>
</feature>
<protein>
    <submittedName>
        <fullName evidence="10">Zinc finger PMZ-type</fullName>
    </submittedName>
</protein>
<accession>A0A8T1Y2I7</accession>
<keyword evidence="1" id="KW-0815">Transposition</keyword>
<feature type="compositionally biased region" description="Low complexity" evidence="8">
    <location>
        <begin position="827"/>
        <end position="841"/>
    </location>
</feature>
<dbReference type="PROSITE" id="PS01007">
    <property type="entry name" value="TRANSPOSASE_MUTATOR"/>
    <property type="match status" value="1"/>
</dbReference>
<feature type="domain" description="SWIM-type" evidence="9">
    <location>
        <begin position="599"/>
        <end position="631"/>
    </location>
</feature>
<dbReference type="Pfam" id="PF04800">
    <property type="entry name" value="NDUS4"/>
    <property type="match status" value="1"/>
</dbReference>
<evidence type="ECO:0000256" key="2">
    <source>
        <dbReference type="ARBA" id="ARBA00022723"/>
    </source>
</evidence>
<dbReference type="PANTHER" id="PTHR31973">
    <property type="entry name" value="POLYPROTEIN, PUTATIVE-RELATED"/>
    <property type="match status" value="1"/>
</dbReference>
<feature type="compositionally biased region" description="Acidic residues" evidence="8">
    <location>
        <begin position="70"/>
        <end position="90"/>
    </location>
</feature>
<dbReference type="Proteomes" id="UP000694251">
    <property type="component" value="Chromosome 13"/>
</dbReference>
<gene>
    <name evidence="10" type="ORF">ISN44_As13g030270</name>
</gene>
<evidence type="ECO:0000256" key="1">
    <source>
        <dbReference type="ARBA" id="ARBA00022578"/>
    </source>
</evidence>
<dbReference type="EMBL" id="JAEFBJ010000013">
    <property type="protein sequence ID" value="KAG7539372.1"/>
    <property type="molecule type" value="Genomic_DNA"/>
</dbReference>
<feature type="region of interest" description="Disordered" evidence="8">
    <location>
        <begin position="60"/>
        <end position="90"/>
    </location>
</feature>
<proteinExistence type="predicted"/>
<keyword evidence="5" id="KW-0238">DNA-binding</keyword>
<feature type="compositionally biased region" description="Acidic residues" evidence="8">
    <location>
        <begin position="138"/>
        <end position="151"/>
    </location>
</feature>
<evidence type="ECO:0000259" key="9">
    <source>
        <dbReference type="PROSITE" id="PS50966"/>
    </source>
</evidence>
<name>A0A8T1Y2I7_ARASU</name>
<dbReference type="Pfam" id="PF10551">
    <property type="entry name" value="MULE"/>
    <property type="match status" value="1"/>
</dbReference>
<feature type="region of interest" description="Disordered" evidence="8">
    <location>
        <begin position="34"/>
        <end position="53"/>
    </location>
</feature>
<evidence type="ECO:0000313" key="11">
    <source>
        <dbReference type="Proteomes" id="UP000694251"/>
    </source>
</evidence>
<dbReference type="OrthoDB" id="1109808at2759"/>
<sequence length="1021" mass="115263">MPLVRLNGIISTIGSPMEDDELESSVPVVAPPAEVISESGGGDGGVEAAAVDNRRVSGRRRTGSRVRVVEDDEPEIDPELEIDPEPDLEDDCAVYGDDDCDVVDDAVAGEGNEDNVVEEDANLNIADDFPEAYRADEEAGSDSDTGDDIWDDEKIPDPLSSDDEDEVVRVGEEAVCGDEDDPEVLLAIEKTFNSPDDFKRAVLMYSLKTRYNIKLYRSESLMVAAKCCYVNELGVNCPWRVLCSYEKKKHKMQIRIYFNEHICVRSGYTKMLKRSTIAALFEERLRVNPKMTKYEMVAEIKREYKLEVTPDQCAKAKTKVLKARNASHDTHFSRIWDYQAEVSWKQHCRPVIGIDGAFLKWDIKGHLLAAVGRDGDNRIVPLAWAVVEIENDDNWDWFLKKLSESLGLCEMVNLALISDKQSGLVKAIHNVLPQAEHRQCSKHIMDNWKRDNHDMELQRLFWKIARSYTIEEFNTHMANLKSYNPQAYASLQLTSPMTWSRAFFRIGTCCNDNLNNLSESFNRTIRQARRKPLLDMLEDIRRQCMVRTAKRFIIAERLKSRFTPRAHVEIEKMIAGSAGCERHLARNNLHEIYVNDVGYFVDMDKKTCGCRKWEMVGIPCVHAACVIIGRKEKVEDYVSDYYTKVRWRETYRDGIRPVQGMSLWPRMSRLPVLPPPWRRGNPGRQSNYARKKGRYETASSSNKNKMSRANRIMTCSNCKQEGHNKSSCKNATVLLPPPRPRGRPSLNQEPQGAQSYQEQAVSGHGSQEQAASGHGSQGHGSQRHGSQEQAASGHGSQGHGSQGSRAHGPQRQRASQRQRSRAHVRSEAQAQSQPQAQAQEQRLAGNRRNRSEIKKLRDFPDFSNCVTMALRATTQGTSRIAATLRRVARPFSTDAVVESDLKHGEIGKVSGIPEEHLSRKVIIYSPARTATQSGSGKLGKWKINFVSTLKWENPLMGWTSTGDPYANVGDSALAFDSEEAAKSFAERHGWDYKVKKPNTPLLKVKSYSDNFKWKGNPQPEN</sequence>
<dbReference type="GO" id="GO:0022900">
    <property type="term" value="P:electron transport chain"/>
    <property type="evidence" value="ECO:0007669"/>
    <property type="project" value="InterPro"/>
</dbReference>
<keyword evidence="3 7" id="KW-0863">Zinc-finger</keyword>
<evidence type="ECO:0000256" key="8">
    <source>
        <dbReference type="SAM" id="MobiDB-lite"/>
    </source>
</evidence>
<dbReference type="InterPro" id="IPR018289">
    <property type="entry name" value="MULE_transposase_dom"/>
</dbReference>
<reference evidence="10 11" key="1">
    <citation type="submission" date="2020-12" db="EMBL/GenBank/DDBJ databases">
        <title>Concerted genomic and epigenomic changes stabilize Arabidopsis allopolyploids.</title>
        <authorList>
            <person name="Chen Z."/>
        </authorList>
    </citation>
    <scope>NUCLEOTIDE SEQUENCE [LARGE SCALE GENOMIC DNA]</scope>
    <source>
        <strain evidence="10">As9502</strain>
        <tissue evidence="10">Leaf</tissue>
    </source>
</reference>
<organism evidence="10 11">
    <name type="scientific">Arabidopsis suecica</name>
    <name type="common">Swedish thale-cress</name>
    <name type="synonym">Cardaminopsis suecica</name>
    <dbReference type="NCBI Taxonomy" id="45249"/>
    <lineage>
        <taxon>Eukaryota</taxon>
        <taxon>Viridiplantae</taxon>
        <taxon>Streptophyta</taxon>
        <taxon>Embryophyta</taxon>
        <taxon>Tracheophyta</taxon>
        <taxon>Spermatophyta</taxon>
        <taxon>Magnoliopsida</taxon>
        <taxon>eudicotyledons</taxon>
        <taxon>Gunneridae</taxon>
        <taxon>Pentapetalae</taxon>
        <taxon>rosids</taxon>
        <taxon>malvids</taxon>
        <taxon>Brassicales</taxon>
        <taxon>Brassicaceae</taxon>
        <taxon>Camelineae</taxon>
        <taxon>Arabidopsis</taxon>
    </lineage>
</organism>
<evidence type="ECO:0000256" key="7">
    <source>
        <dbReference type="PROSITE-ProRule" id="PRU00325"/>
    </source>
</evidence>
<dbReference type="GO" id="GO:0008270">
    <property type="term" value="F:zinc ion binding"/>
    <property type="evidence" value="ECO:0007669"/>
    <property type="project" value="UniProtKB-KW"/>
</dbReference>
<evidence type="ECO:0000313" key="10">
    <source>
        <dbReference type="EMBL" id="KAG7539372.1"/>
    </source>
</evidence>
<dbReference type="InterPro" id="IPR006885">
    <property type="entry name" value="NADH_UbQ_FeS_4_mit-like"/>
</dbReference>
<keyword evidence="6" id="KW-0233">DNA recombination</keyword>
<dbReference type="Pfam" id="PF03108">
    <property type="entry name" value="DBD_Tnp_Mut"/>
    <property type="match status" value="1"/>
</dbReference>
<dbReference type="AlphaFoldDB" id="A0A8T1Y2I7"/>
<feature type="compositionally biased region" description="Polar residues" evidence="8">
    <location>
        <begin position="713"/>
        <end position="730"/>
    </location>
</feature>